<evidence type="ECO:0000313" key="2">
    <source>
        <dbReference type="Proteomes" id="UP000032135"/>
    </source>
</evidence>
<sequence>MSIEFALSSMRHTYMRSIERHVEDKNIGNSDAIFHEYILNNKDPEEADYHYEWMYLEDLNEDTDNENLPHLL</sequence>
<protein>
    <submittedName>
        <fullName evidence="1">Uncharacterized protein</fullName>
    </submittedName>
</protein>
<gene>
    <name evidence="1" type="ORF">PTIM40_65</name>
</gene>
<dbReference type="RefSeq" id="YP_009188140.1">
    <property type="nucleotide sequence ID" value="NC_028663.1"/>
</dbReference>
<dbReference type="GeneID" id="26516610"/>
<keyword evidence="2" id="KW-1185">Reference proteome</keyword>
<proteinExistence type="predicted"/>
<reference evidence="1 2" key="1">
    <citation type="submission" date="2014-11" db="EMBL/GenBank/DDBJ databases">
        <authorList>
            <person name="Fedida A."/>
            <person name="Lindell D."/>
        </authorList>
    </citation>
    <scope>NUCLEOTIDE SEQUENCE [LARGE SCALE GENOMIC DNA]</scope>
</reference>
<accession>A0A0C5ADV9</accession>
<organism evidence="1 2">
    <name type="scientific">Cyanophage P-TIM40</name>
    <dbReference type="NCBI Taxonomy" id="1589733"/>
    <lineage>
        <taxon>Viruses</taxon>
        <taxon>Duplodnaviria</taxon>
        <taxon>Heunggongvirae</taxon>
        <taxon>Uroviricota</taxon>
        <taxon>Caudoviricetes</taxon>
        <taxon>Pantevenvirales</taxon>
        <taxon>Kyanoviridae</taxon>
        <taxon>Libanvirus</taxon>
        <taxon>Libanvirus ptim40</taxon>
    </lineage>
</organism>
<dbReference type="KEGG" id="vg:26516610"/>
<dbReference type="Proteomes" id="UP000032135">
    <property type="component" value="Segment"/>
</dbReference>
<name>A0A0C5ADV9_9CAUD</name>
<dbReference type="EMBL" id="KP211958">
    <property type="protein sequence ID" value="AJK27492.1"/>
    <property type="molecule type" value="Genomic_DNA"/>
</dbReference>
<evidence type="ECO:0000313" key="1">
    <source>
        <dbReference type="EMBL" id="AJK27492.1"/>
    </source>
</evidence>